<dbReference type="EMBL" id="FJXR01000002">
    <property type="protein sequence ID" value="CZU41540.1"/>
    <property type="molecule type" value="Genomic_DNA"/>
</dbReference>
<sequence length="254" mass="28904">MNDFLNEFTSDEERARHLENLLIDVARGGPRDNSECFIILRSHFVQNSALKSLLPSFVRECRTLKQFWGFIQPAYSSYRERENFIATEFTPLFDFFEGVNTTSIDIHITDSLRSYDERGVNEAWAKALERRNSDPEGAITSARTLVETVCKHILDDLKITYDRNFDMSELYKLTSKELNLAPDQHGEQIFKQILKGCSSVVNGLGTLRNKYGDAHGIGKKPPKPADRHALLAVNLAGSMAVFLIQTWQKVSNNK</sequence>
<evidence type="ECO:0000259" key="1">
    <source>
        <dbReference type="Pfam" id="PF14355"/>
    </source>
</evidence>
<evidence type="ECO:0000313" key="3">
    <source>
        <dbReference type="Proteomes" id="UP000076008"/>
    </source>
</evidence>
<evidence type="ECO:0000313" key="2">
    <source>
        <dbReference type="EMBL" id="CZU41540.1"/>
    </source>
</evidence>
<dbReference type="Pfam" id="PF14355">
    <property type="entry name" value="Abi_C"/>
    <property type="match status" value="1"/>
</dbReference>
<reference evidence="2 3" key="1">
    <citation type="submission" date="2016-03" db="EMBL/GenBank/DDBJ databases">
        <authorList>
            <consortium name="Pathogen Informatics"/>
        </authorList>
    </citation>
    <scope>NUCLEOTIDE SEQUENCE [LARGE SCALE GENOMIC DNA]</scope>
    <source>
        <strain evidence="3">e1252</strain>
    </source>
</reference>
<organism evidence="2 3">
    <name type="scientific">Enterobacter cloacae</name>
    <dbReference type="NCBI Taxonomy" id="550"/>
    <lineage>
        <taxon>Bacteria</taxon>
        <taxon>Pseudomonadati</taxon>
        <taxon>Pseudomonadota</taxon>
        <taxon>Gammaproteobacteria</taxon>
        <taxon>Enterobacterales</taxon>
        <taxon>Enterobacteriaceae</taxon>
        <taxon>Enterobacter</taxon>
        <taxon>Enterobacter cloacae complex</taxon>
    </lineage>
</organism>
<feature type="domain" description="Abortive infection protein-like C-terminal" evidence="1">
    <location>
        <begin position="169"/>
        <end position="244"/>
    </location>
</feature>
<dbReference type="RefSeq" id="WP_063142985.1">
    <property type="nucleotide sequence ID" value="NZ_FJXR01000002.1"/>
</dbReference>
<gene>
    <name evidence="2" type="ORF">SAMEA2273318_00474</name>
</gene>
<dbReference type="AlphaFoldDB" id="A0A156TUD1"/>
<protein>
    <recommendedName>
        <fullName evidence="1">Abortive infection protein-like C-terminal domain-containing protein</fullName>
    </recommendedName>
</protein>
<name>A0A156TUD1_ENTCL</name>
<proteinExistence type="predicted"/>
<accession>A0A156TUD1</accession>
<dbReference type="InterPro" id="IPR026001">
    <property type="entry name" value="Abi-like_C"/>
</dbReference>
<dbReference type="Proteomes" id="UP000076008">
    <property type="component" value="Unassembled WGS sequence"/>
</dbReference>